<evidence type="ECO:0000313" key="1">
    <source>
        <dbReference type="EMBL" id="KAF2462673.1"/>
    </source>
</evidence>
<dbReference type="EMBL" id="MU003568">
    <property type="protein sequence ID" value="KAF2462673.1"/>
    <property type="molecule type" value="Genomic_DNA"/>
</dbReference>
<evidence type="ECO:0000313" key="2">
    <source>
        <dbReference type="Proteomes" id="UP000799755"/>
    </source>
</evidence>
<keyword evidence="2" id="KW-1185">Reference proteome</keyword>
<sequence length="164" mass="17703">MGLAIVLVEAQAAHIFAVTVICRDVAQSPIDLHSAEYQTRQDGRKRIAIVGGGIAAASPAHPSYADYGYPQPIDLTIYEVGARVGGRVNSTLVDNLAYTYGGYVDTGASTFSANDWCLQTAIDDTRLRREVIKECRHISGLQLAFRMAKLSSYVEIEVSSHGLG</sequence>
<name>A0ACB6Q715_9PLEO</name>
<reference evidence="1" key="1">
    <citation type="journal article" date="2020" name="Stud. Mycol.">
        <title>101 Dothideomycetes genomes: a test case for predicting lifestyles and emergence of pathogens.</title>
        <authorList>
            <person name="Haridas S."/>
            <person name="Albert R."/>
            <person name="Binder M."/>
            <person name="Bloem J."/>
            <person name="Labutti K."/>
            <person name="Salamov A."/>
            <person name="Andreopoulos B."/>
            <person name="Baker S."/>
            <person name="Barry K."/>
            <person name="Bills G."/>
            <person name="Bluhm B."/>
            <person name="Cannon C."/>
            <person name="Castanera R."/>
            <person name="Culley D."/>
            <person name="Daum C."/>
            <person name="Ezra D."/>
            <person name="Gonzalez J."/>
            <person name="Henrissat B."/>
            <person name="Kuo A."/>
            <person name="Liang C."/>
            <person name="Lipzen A."/>
            <person name="Lutzoni F."/>
            <person name="Magnuson J."/>
            <person name="Mondo S."/>
            <person name="Nolan M."/>
            <person name="Ohm R."/>
            <person name="Pangilinan J."/>
            <person name="Park H.-J."/>
            <person name="Ramirez L."/>
            <person name="Alfaro M."/>
            <person name="Sun H."/>
            <person name="Tritt A."/>
            <person name="Yoshinaga Y."/>
            <person name="Zwiers L.-H."/>
            <person name="Turgeon B."/>
            <person name="Goodwin S."/>
            <person name="Spatafora J."/>
            <person name="Crous P."/>
            <person name="Grigoriev I."/>
        </authorList>
    </citation>
    <scope>NUCLEOTIDE SEQUENCE</scope>
    <source>
        <strain evidence="1">ATCC 200398</strain>
    </source>
</reference>
<organism evidence="1 2">
    <name type="scientific">Lindgomyces ingoldianus</name>
    <dbReference type="NCBI Taxonomy" id="673940"/>
    <lineage>
        <taxon>Eukaryota</taxon>
        <taxon>Fungi</taxon>
        <taxon>Dikarya</taxon>
        <taxon>Ascomycota</taxon>
        <taxon>Pezizomycotina</taxon>
        <taxon>Dothideomycetes</taxon>
        <taxon>Pleosporomycetidae</taxon>
        <taxon>Pleosporales</taxon>
        <taxon>Lindgomycetaceae</taxon>
        <taxon>Lindgomyces</taxon>
    </lineage>
</organism>
<accession>A0ACB6Q715</accession>
<proteinExistence type="predicted"/>
<comment type="caution">
    <text evidence="1">The sequence shown here is derived from an EMBL/GenBank/DDBJ whole genome shotgun (WGS) entry which is preliminary data.</text>
</comment>
<dbReference type="Proteomes" id="UP000799755">
    <property type="component" value="Unassembled WGS sequence"/>
</dbReference>
<protein>
    <submittedName>
        <fullName evidence="1">Uncharacterized protein</fullName>
    </submittedName>
</protein>
<gene>
    <name evidence="1" type="ORF">BDR25DRAFT_347654</name>
</gene>